<proteinExistence type="predicted"/>
<feature type="coiled-coil region" evidence="1">
    <location>
        <begin position="84"/>
        <end position="118"/>
    </location>
</feature>
<dbReference type="EMBL" id="AFNH02000328">
    <property type="protein sequence ID" value="EZG77196.1"/>
    <property type="molecule type" value="Genomic_DNA"/>
</dbReference>
<dbReference type="VEuPathDB" id="CryptoDB:GNI_043100"/>
<accession>A0A023BA09</accession>
<dbReference type="GeneID" id="22911654"/>
<evidence type="ECO:0000256" key="2">
    <source>
        <dbReference type="SAM" id="MobiDB-lite"/>
    </source>
</evidence>
<feature type="compositionally biased region" description="Polar residues" evidence="2">
    <location>
        <begin position="173"/>
        <end position="198"/>
    </location>
</feature>
<protein>
    <submittedName>
        <fullName evidence="3">Uncharacterized protein</fullName>
    </submittedName>
</protein>
<dbReference type="Proteomes" id="UP000019763">
    <property type="component" value="Unassembled WGS sequence"/>
</dbReference>
<gene>
    <name evidence="3" type="ORF">GNI_043100</name>
</gene>
<feature type="region of interest" description="Disordered" evidence="2">
    <location>
        <begin position="172"/>
        <end position="198"/>
    </location>
</feature>
<sequence>MKTDMKTTSMTPRMKGPEVSTELKFGTTGQHTQEQHNSMTPNAMTPEACKSEHVLATEEDDEKDHQILLHTFQKQSNGRMSNTLKEMLQSRAMMMKEYKELEANIRSEEADLLSYSELMAVNYRSVFDQIKVMCPDVFEEDDPMPEALAINREKVPWLDCLHRDNVFTPPTMACSQAQPTSDGNQSTAANTPINFKAG</sequence>
<evidence type="ECO:0000313" key="3">
    <source>
        <dbReference type="EMBL" id="EZG77196.1"/>
    </source>
</evidence>
<comment type="caution">
    <text evidence="3">The sequence shown here is derived from an EMBL/GenBank/DDBJ whole genome shotgun (WGS) entry which is preliminary data.</text>
</comment>
<reference evidence="3" key="1">
    <citation type="submission" date="2013-12" db="EMBL/GenBank/DDBJ databases">
        <authorList>
            <person name="Omoto C.K."/>
            <person name="Sibley D."/>
            <person name="Venepally P."/>
            <person name="Hadjithomas M."/>
            <person name="Karamycheva S."/>
            <person name="Brunk B."/>
            <person name="Roos D."/>
            <person name="Caler E."/>
            <person name="Lorenzi H."/>
        </authorList>
    </citation>
    <scope>NUCLEOTIDE SEQUENCE</scope>
</reference>
<evidence type="ECO:0000256" key="1">
    <source>
        <dbReference type="SAM" id="Coils"/>
    </source>
</evidence>
<name>A0A023BA09_GRENI</name>
<dbReference type="AlphaFoldDB" id="A0A023BA09"/>
<keyword evidence="4" id="KW-1185">Reference proteome</keyword>
<evidence type="ECO:0000313" key="4">
    <source>
        <dbReference type="Proteomes" id="UP000019763"/>
    </source>
</evidence>
<organism evidence="3 4">
    <name type="scientific">Gregarina niphandrodes</name>
    <name type="common">Septate eugregarine</name>
    <dbReference type="NCBI Taxonomy" id="110365"/>
    <lineage>
        <taxon>Eukaryota</taxon>
        <taxon>Sar</taxon>
        <taxon>Alveolata</taxon>
        <taxon>Apicomplexa</taxon>
        <taxon>Conoidasida</taxon>
        <taxon>Gregarinasina</taxon>
        <taxon>Eugregarinorida</taxon>
        <taxon>Gregarinidae</taxon>
        <taxon>Gregarina</taxon>
    </lineage>
</organism>
<keyword evidence="1" id="KW-0175">Coiled coil</keyword>
<dbReference type="RefSeq" id="XP_011129532.1">
    <property type="nucleotide sequence ID" value="XM_011131230.1"/>
</dbReference>